<organism evidence="2 3">
    <name type="scientific">Pichia kudriavzevii</name>
    <name type="common">Yeast</name>
    <name type="synonym">Issatchenkia orientalis</name>
    <dbReference type="NCBI Taxonomy" id="4909"/>
    <lineage>
        <taxon>Eukaryota</taxon>
        <taxon>Fungi</taxon>
        <taxon>Dikarya</taxon>
        <taxon>Ascomycota</taxon>
        <taxon>Saccharomycotina</taxon>
        <taxon>Pichiomycetes</taxon>
        <taxon>Pichiales</taxon>
        <taxon>Pichiaceae</taxon>
        <taxon>Pichia</taxon>
    </lineage>
</organism>
<dbReference type="InterPro" id="IPR052061">
    <property type="entry name" value="PTE-AB_protein"/>
</dbReference>
<dbReference type="SUPFAM" id="SSF54637">
    <property type="entry name" value="Thioesterase/thiol ester dehydrase-isomerase"/>
    <property type="match status" value="1"/>
</dbReference>
<proteinExistence type="predicted"/>
<dbReference type="AlphaFoldDB" id="A0A099NX14"/>
<feature type="domain" description="Thioesterase" evidence="1">
    <location>
        <begin position="116"/>
        <end position="160"/>
    </location>
</feature>
<comment type="caution">
    <text evidence="2">The sequence shown here is derived from an EMBL/GenBank/DDBJ whole genome shotgun (WGS) entry which is preliminary data.</text>
</comment>
<dbReference type="VEuPathDB" id="FungiDB:C5L36_0C07810"/>
<dbReference type="Pfam" id="PF03061">
    <property type="entry name" value="4HBT"/>
    <property type="match status" value="1"/>
</dbReference>
<evidence type="ECO:0000259" key="1">
    <source>
        <dbReference type="Pfam" id="PF03061"/>
    </source>
</evidence>
<dbReference type="PANTHER" id="PTHR47260">
    <property type="entry name" value="UPF0644 PROTEIN PB2B4.06"/>
    <property type="match status" value="1"/>
</dbReference>
<dbReference type="EMBL" id="JQFK01000065">
    <property type="protein sequence ID" value="KGK36524.1"/>
    <property type="molecule type" value="Genomic_DNA"/>
</dbReference>
<evidence type="ECO:0000313" key="2">
    <source>
        <dbReference type="EMBL" id="KGK36524.1"/>
    </source>
</evidence>
<evidence type="ECO:0000313" key="3">
    <source>
        <dbReference type="Proteomes" id="UP000029867"/>
    </source>
</evidence>
<protein>
    <recommendedName>
        <fullName evidence="1">Thioesterase domain-containing protein</fullName>
    </recommendedName>
</protein>
<gene>
    <name evidence="2" type="ORF">JL09_g4326</name>
</gene>
<dbReference type="CDD" id="cd03443">
    <property type="entry name" value="PaaI_thioesterase"/>
    <property type="match status" value="1"/>
</dbReference>
<accession>A0A099NX14</accession>
<dbReference type="Proteomes" id="UP000029867">
    <property type="component" value="Unassembled WGS sequence"/>
</dbReference>
<reference evidence="3" key="1">
    <citation type="journal article" date="2014" name="Microb. Cell Fact.">
        <title>Exploiting Issatchenkia orientalis SD108 for succinic acid production.</title>
        <authorList>
            <person name="Xiao H."/>
            <person name="Shao Z."/>
            <person name="Jiang Y."/>
            <person name="Dole S."/>
            <person name="Zhao H."/>
        </authorList>
    </citation>
    <scope>NUCLEOTIDE SEQUENCE [LARGE SCALE GENOMIC DNA]</scope>
    <source>
        <strain evidence="3">SD108</strain>
    </source>
</reference>
<dbReference type="HOGENOM" id="CLU_1305027_0_0_1"/>
<dbReference type="Gene3D" id="3.10.129.10">
    <property type="entry name" value="Hotdog Thioesterase"/>
    <property type="match status" value="1"/>
</dbReference>
<dbReference type="InterPro" id="IPR006683">
    <property type="entry name" value="Thioestr_dom"/>
</dbReference>
<dbReference type="PANTHER" id="PTHR47260:SF1">
    <property type="entry name" value="UPF0644 PROTEIN PB2B4.06"/>
    <property type="match status" value="1"/>
</dbReference>
<dbReference type="InterPro" id="IPR029069">
    <property type="entry name" value="HotDog_dom_sf"/>
</dbReference>
<name>A0A099NX14_PICKU</name>
<sequence>MTYLTLKEITDCLQALGYTRVSELLNTTNPNLYIGPSNLLTENKIEFAQIYTKPIYTAKDLSVVYPDHHSWSRNSSLKFIENDCCTDAAKDGTTMPLSNHMVAVFQLGRNLTSHVGIVHGGASASIIDEYFVKVVLPLTANGFAVTANLSIKYLRPIKFQVHERIVDVILECFVTNVVDSRKFTVVGALMDKQGNKYCTAELLVVVPQKPL</sequence>